<dbReference type="GO" id="GO:0005886">
    <property type="term" value="C:plasma membrane"/>
    <property type="evidence" value="ECO:0007669"/>
    <property type="project" value="UniProtKB-SubCell"/>
</dbReference>
<keyword evidence="6 9" id="KW-0472">Membrane</keyword>
<reference evidence="10" key="1">
    <citation type="submission" date="2010-01" db="EMBL/GenBank/DDBJ databases">
        <title>Genome fragments of uncultured bacteria from the North Pacific subtropical Gyre.</title>
        <authorList>
            <person name="Pham V.D."/>
            <person name="Delong E.F."/>
        </authorList>
    </citation>
    <scope>NUCLEOTIDE SEQUENCE</scope>
</reference>
<feature type="transmembrane region" description="Helical" evidence="9">
    <location>
        <begin position="21"/>
        <end position="42"/>
    </location>
</feature>
<evidence type="ECO:0000256" key="8">
    <source>
        <dbReference type="SAM" id="MobiDB-lite"/>
    </source>
</evidence>
<evidence type="ECO:0000313" key="10">
    <source>
        <dbReference type="EMBL" id="ADI21621.1"/>
    </source>
</evidence>
<accession>E7C2E7</accession>
<keyword evidence="3" id="KW-1003">Cell membrane</keyword>
<feature type="compositionally biased region" description="Basic and acidic residues" evidence="8">
    <location>
        <begin position="61"/>
        <end position="70"/>
    </location>
</feature>
<keyword evidence="7" id="KW-0813">Transport</keyword>
<evidence type="ECO:0000256" key="2">
    <source>
        <dbReference type="ARBA" id="ARBA00005811"/>
    </source>
</evidence>
<dbReference type="GO" id="GO:0015031">
    <property type="term" value="P:protein transport"/>
    <property type="evidence" value="ECO:0007669"/>
    <property type="project" value="UniProtKB-KW"/>
</dbReference>
<dbReference type="GO" id="GO:0022857">
    <property type="term" value="F:transmembrane transporter activity"/>
    <property type="evidence" value="ECO:0007669"/>
    <property type="project" value="InterPro"/>
</dbReference>
<dbReference type="EMBL" id="GU567961">
    <property type="protein sequence ID" value="ADI21621.1"/>
    <property type="molecule type" value="Genomic_DNA"/>
</dbReference>
<evidence type="ECO:0008006" key="11">
    <source>
        <dbReference type="Google" id="ProtNLM"/>
    </source>
</evidence>
<comment type="similarity">
    <text evidence="2 7">Belongs to the ExbD/TolR family.</text>
</comment>
<evidence type="ECO:0000256" key="7">
    <source>
        <dbReference type="RuleBase" id="RU003879"/>
    </source>
</evidence>
<evidence type="ECO:0000256" key="9">
    <source>
        <dbReference type="SAM" id="Phobius"/>
    </source>
</evidence>
<keyword evidence="7" id="KW-0653">Protein transport</keyword>
<evidence type="ECO:0000256" key="6">
    <source>
        <dbReference type="ARBA" id="ARBA00023136"/>
    </source>
</evidence>
<sequence length="215" mass="23757">MAARKPSERRNYSEEDMEPNLLPMMNLVSLLIPCLLISMVFVEIAVINVTAPAIGSSSDAEPEKKDKPDKPPLNLTVTITDKGYTLAGSGGVLPGVTPPAEGEAAGPTIPLIDKKVKCERYVDTWAPPRSVNRSQPKCEAKAERNYRVYDHEKLQQMLVGIKESFPDEKKVIIAAEPDVEFEAITDVMDRTRDIKPEGEERRDLFPEVVLSPGLS</sequence>
<keyword evidence="5 9" id="KW-1133">Transmembrane helix</keyword>
<organism evidence="10">
    <name type="scientific">uncultured myxobacterium HF0130_06F04</name>
    <dbReference type="NCBI Taxonomy" id="723555"/>
    <lineage>
        <taxon>Bacteria</taxon>
        <taxon>Pseudomonadati</taxon>
        <taxon>Myxococcota</taxon>
        <taxon>Myxococcia</taxon>
        <taxon>Myxococcales</taxon>
        <taxon>environmental samples</taxon>
    </lineage>
</organism>
<comment type="subcellular location">
    <subcellularLocation>
        <location evidence="1">Cell membrane</location>
        <topology evidence="1">Single-pass membrane protein</topology>
    </subcellularLocation>
    <subcellularLocation>
        <location evidence="7">Cell membrane</location>
        <topology evidence="7">Single-pass type II membrane protein</topology>
    </subcellularLocation>
</comment>
<dbReference type="AlphaFoldDB" id="E7C2E7"/>
<keyword evidence="4 7" id="KW-0812">Transmembrane</keyword>
<dbReference type="InterPro" id="IPR003400">
    <property type="entry name" value="ExbD"/>
</dbReference>
<protein>
    <recommendedName>
        <fullName evidence="11">Biopolymer transporter ExbD</fullName>
    </recommendedName>
</protein>
<evidence type="ECO:0000256" key="3">
    <source>
        <dbReference type="ARBA" id="ARBA00022475"/>
    </source>
</evidence>
<name>E7C2E7_9BACT</name>
<proteinExistence type="inferred from homology"/>
<evidence type="ECO:0000256" key="4">
    <source>
        <dbReference type="ARBA" id="ARBA00022692"/>
    </source>
</evidence>
<evidence type="ECO:0000256" key="5">
    <source>
        <dbReference type="ARBA" id="ARBA00022989"/>
    </source>
</evidence>
<feature type="region of interest" description="Disordered" evidence="8">
    <location>
        <begin position="55"/>
        <end position="74"/>
    </location>
</feature>
<evidence type="ECO:0000256" key="1">
    <source>
        <dbReference type="ARBA" id="ARBA00004162"/>
    </source>
</evidence>
<dbReference type="Pfam" id="PF02472">
    <property type="entry name" value="ExbD"/>
    <property type="match status" value="1"/>
</dbReference>